<dbReference type="EMBL" id="CM055747">
    <property type="protein sequence ID" value="KAJ7995911.1"/>
    <property type="molecule type" value="Genomic_DNA"/>
</dbReference>
<proteinExistence type="predicted"/>
<evidence type="ECO:0000313" key="2">
    <source>
        <dbReference type="Proteomes" id="UP001157502"/>
    </source>
</evidence>
<name>A0ACC2FX91_DALPE</name>
<protein>
    <submittedName>
        <fullName evidence="1">Uncharacterized protein</fullName>
    </submittedName>
</protein>
<reference evidence="1" key="1">
    <citation type="submission" date="2021-05" db="EMBL/GenBank/DDBJ databases">
        <authorList>
            <person name="Pan Q."/>
            <person name="Jouanno E."/>
            <person name="Zahm M."/>
            <person name="Klopp C."/>
            <person name="Cabau C."/>
            <person name="Louis A."/>
            <person name="Berthelot C."/>
            <person name="Parey E."/>
            <person name="Roest Crollius H."/>
            <person name="Montfort J."/>
            <person name="Robinson-Rechavi M."/>
            <person name="Bouchez O."/>
            <person name="Lampietro C."/>
            <person name="Lopez Roques C."/>
            <person name="Donnadieu C."/>
            <person name="Postlethwait J."/>
            <person name="Bobe J."/>
            <person name="Dillon D."/>
            <person name="Chandos A."/>
            <person name="von Hippel F."/>
            <person name="Guiguen Y."/>
        </authorList>
    </citation>
    <scope>NUCLEOTIDE SEQUENCE</scope>
    <source>
        <strain evidence="1">YG-Jan2019</strain>
    </source>
</reference>
<organism evidence="1 2">
    <name type="scientific">Dallia pectoralis</name>
    <name type="common">Alaska blackfish</name>
    <dbReference type="NCBI Taxonomy" id="75939"/>
    <lineage>
        <taxon>Eukaryota</taxon>
        <taxon>Metazoa</taxon>
        <taxon>Chordata</taxon>
        <taxon>Craniata</taxon>
        <taxon>Vertebrata</taxon>
        <taxon>Euteleostomi</taxon>
        <taxon>Actinopterygii</taxon>
        <taxon>Neopterygii</taxon>
        <taxon>Teleostei</taxon>
        <taxon>Protacanthopterygii</taxon>
        <taxon>Esociformes</taxon>
        <taxon>Umbridae</taxon>
        <taxon>Dallia</taxon>
    </lineage>
</organism>
<sequence>MDHILTPKVEEVKLLDRHTAKKPAIGTLYLTATHLIFVETSCNTRKETWISHHLIATIEKFPLTGTGYPLHISCKNFQVVHFVIPTESYCQNVYHSLLRLSQPATLEELYAFIYNPKQDEDDRRNGWAFIDSAMDYRRMGLPNEFWIMTELNKNYELCSTYHSELGIPKTAKKDTVLGSAKFRSRGRIPTLSYYHKESNGAICRCSQPLSGLNARCVEDEEMLQTISRANPNSTFMYVVDTRPKLNAMANRAAGKGYENADNYSNIRFQFVGIENIHVMRNSLQKLLEVCAMKAPTMSDFLIGLENSGWLRHIKSVMDAGVLLAKAVADEKASVLVHCSDGWDRTAQVCSLASILLDNFYRTIKGLMVLIEKEWISMGHKFTQRCGHLNGDAKEVSPVFTQFLECLWNLMEQYPSGFEYNEKYLLEIHNHVYACQFGNFLGNCQREREEMRLKEKTFSLWPFLWENRQQYRNPLYKCSLGREVLRPSTLPLNFKFWCGMYNHFDKGMQPKQSILDHLLTISQKRAEGEKKMTDLQRKLAVMDGVLADQCRLNSRLPEQTLISPLSVEHTPKNVEMTQETNTELVPTDGNVQIVPTAVENGVTATRDTVVLETAYAKDENALRGLNRGSPVRSAGETGRLNKVNRISVIIHLGVLPPNNKPDSVTMEPSRDPNPPMDTVCVTAGCERTVMVGQDIQTEGNPPSDTLHAVPSELQPTGKLRRTALRFFGRRKSICVLPNFFGGRNKNLTKWSSKTGVSKSKTHDGFIKAGSEDHLEIGSVPAGYFESHSCCSELGHPTGESKSSSLPRQKKGLRGLFNSIRRHKKHKNSDWEKTEMSHVCNKRVLIAQTHDDQNDTLCLGIMSESIVPVSANVNESLTVASECINVDVIVCDDDTVKRGSLDTLTICEAHKVTLHADAETATLPNKNLESTANVQLPTVSSQTSLVFGDVTSLKSFDSLTGCGDIIADQDDDSIAESTVSGDRSRSAGKRSSCCVTYQGGGEEMATPEVDGDYIQALWQSEGAEGVCYTHSKEQNPGESHRMSPEEPSISFNMDTSSYSTGAPGDTEPSLTSVDVLTPQSDHQESVPNSDEGYYDSTTPGQDEDGHDQVDRIRTVSLPRDSYSGDALYELFEPDDSLISPQLERSKPPLPDPLEFFDTPAQCGGAVFAGKGGLNRGDRLTSIQQDLLCAELQSMCRPSKEQSQFTKGRTHQGGFTEVISKVNTKCLSSTKEDLVNPEALNKKENATQTGSHALNESNLKACNGERSEKTPAFMNSVCSTLSPKTCRSQVCSPHVKPEPQQEVGSHDPCKTKNHHSKDEQTVCFSQALMDFSKRSHFGSNLNEGLRGSESDSPFAQNMQALPAIITFDVVDIDNEGEYDQQMDMEEDDVTSPYEAFEESYLQKDAFAECDLRMFDLYEQRLLSNSWGISSLPRHFSLTRVNQSNALASLSSPLALNRRSRSLDTESLELEMADAYLGSGAPLTSCHGTEKGSKRTPLLHRQKNGHFSTSENGDDRSVMLPSWQPEAAGSATHPEADGRRTEQLQSVYKTPTRQMLSFSQPVARVPNLKSQVTARGVTDSVSCKHSFQVTEPLRRPSHLLQSESSQAPGWPRAPCGRSDKSSDGGGGGGGGATLFYTSAVGLHSHNQHCKTRPVGITQAMPHVCSDSDGPSRLMDYGPQTDFTSNGRKSVDLGYPVGCMEQMSSANP</sequence>
<gene>
    <name evidence="1" type="ORF">DPEC_G00231620</name>
</gene>
<dbReference type="Proteomes" id="UP001157502">
    <property type="component" value="Chromosome 20"/>
</dbReference>
<evidence type="ECO:0000313" key="1">
    <source>
        <dbReference type="EMBL" id="KAJ7995911.1"/>
    </source>
</evidence>
<comment type="caution">
    <text evidence="1">The sequence shown here is derived from an EMBL/GenBank/DDBJ whole genome shotgun (WGS) entry which is preliminary data.</text>
</comment>
<keyword evidence="2" id="KW-1185">Reference proteome</keyword>
<accession>A0ACC2FX91</accession>